<dbReference type="AlphaFoldDB" id="A0AAN7R419"/>
<feature type="compositionally biased region" description="Polar residues" evidence="1">
    <location>
        <begin position="121"/>
        <end position="132"/>
    </location>
</feature>
<evidence type="ECO:0000313" key="2">
    <source>
        <dbReference type="EMBL" id="KAK4787415.1"/>
    </source>
</evidence>
<feature type="compositionally biased region" description="Basic and acidic residues" evidence="1">
    <location>
        <begin position="1"/>
        <end position="10"/>
    </location>
</feature>
<sequence length="213" mass="23280">MEAYSTEHHRQSSISSSPSSKLTRSQRNRRHRSFNFSTAVPRPTEDSVPTSALHHHVGLFSGDDSFNNQSTFFFPNHQSWKQQPPLLPLPAIPKVQLSSSPPPNSCGQKKPNRLARHGSLLNPSKSSITRQGSVHLPDPNELPKGIPVSKVPNLYPLLAPPGLSSSVFDLAPPPSSLPLPTFSVRPKLGCNVEAEVIDDSGATDGPRRLLRLR</sequence>
<reference evidence="2 3" key="1">
    <citation type="journal article" date="2023" name="Hortic Res">
        <title>Pangenome of water caltrop reveals structural variations and asymmetric subgenome divergence after allopolyploidization.</title>
        <authorList>
            <person name="Zhang X."/>
            <person name="Chen Y."/>
            <person name="Wang L."/>
            <person name="Yuan Y."/>
            <person name="Fang M."/>
            <person name="Shi L."/>
            <person name="Lu R."/>
            <person name="Comes H.P."/>
            <person name="Ma Y."/>
            <person name="Chen Y."/>
            <person name="Huang G."/>
            <person name="Zhou Y."/>
            <person name="Zheng Z."/>
            <person name="Qiu Y."/>
        </authorList>
    </citation>
    <scope>NUCLEOTIDE SEQUENCE [LARGE SCALE GENOMIC DNA]</scope>
    <source>
        <strain evidence="2">F231</strain>
    </source>
</reference>
<accession>A0AAN7R419</accession>
<comment type="caution">
    <text evidence="2">The sequence shown here is derived from an EMBL/GenBank/DDBJ whole genome shotgun (WGS) entry which is preliminary data.</text>
</comment>
<evidence type="ECO:0000256" key="1">
    <source>
        <dbReference type="SAM" id="MobiDB-lite"/>
    </source>
</evidence>
<dbReference type="EMBL" id="JAXQNO010000012">
    <property type="protein sequence ID" value="KAK4787415.1"/>
    <property type="molecule type" value="Genomic_DNA"/>
</dbReference>
<name>A0AAN7R419_TRANT</name>
<proteinExistence type="predicted"/>
<evidence type="ECO:0000313" key="3">
    <source>
        <dbReference type="Proteomes" id="UP001346149"/>
    </source>
</evidence>
<dbReference type="PANTHER" id="PTHR33670">
    <property type="entry name" value="SPLICING FACTOR, PROLINE- AND GLUTAMINE-RICH-LIKE"/>
    <property type="match status" value="1"/>
</dbReference>
<dbReference type="Proteomes" id="UP001346149">
    <property type="component" value="Unassembled WGS sequence"/>
</dbReference>
<keyword evidence="3" id="KW-1185">Reference proteome</keyword>
<gene>
    <name evidence="2" type="ORF">SAY86_011248</name>
</gene>
<organism evidence="2 3">
    <name type="scientific">Trapa natans</name>
    <name type="common">Water chestnut</name>
    <dbReference type="NCBI Taxonomy" id="22666"/>
    <lineage>
        <taxon>Eukaryota</taxon>
        <taxon>Viridiplantae</taxon>
        <taxon>Streptophyta</taxon>
        <taxon>Embryophyta</taxon>
        <taxon>Tracheophyta</taxon>
        <taxon>Spermatophyta</taxon>
        <taxon>Magnoliopsida</taxon>
        <taxon>eudicotyledons</taxon>
        <taxon>Gunneridae</taxon>
        <taxon>Pentapetalae</taxon>
        <taxon>rosids</taxon>
        <taxon>malvids</taxon>
        <taxon>Myrtales</taxon>
        <taxon>Lythraceae</taxon>
        <taxon>Trapa</taxon>
    </lineage>
</organism>
<feature type="region of interest" description="Disordered" evidence="1">
    <location>
        <begin position="96"/>
        <end position="143"/>
    </location>
</feature>
<dbReference type="PANTHER" id="PTHR33670:SF14">
    <property type="entry name" value="T20H2.15 PROTEIN"/>
    <property type="match status" value="1"/>
</dbReference>
<feature type="region of interest" description="Disordered" evidence="1">
    <location>
        <begin position="1"/>
        <end position="50"/>
    </location>
</feature>
<protein>
    <submittedName>
        <fullName evidence="2">Uncharacterized protein</fullName>
    </submittedName>
</protein>
<feature type="compositionally biased region" description="Basic residues" evidence="1">
    <location>
        <begin position="24"/>
        <end position="33"/>
    </location>
</feature>